<accession>A0A0R2CWF9</accession>
<organism evidence="1 2">
    <name type="scientific">Liquorilactobacillus aquaticus DSM 21051</name>
    <dbReference type="NCBI Taxonomy" id="1423725"/>
    <lineage>
        <taxon>Bacteria</taxon>
        <taxon>Bacillati</taxon>
        <taxon>Bacillota</taxon>
        <taxon>Bacilli</taxon>
        <taxon>Lactobacillales</taxon>
        <taxon>Lactobacillaceae</taxon>
        <taxon>Liquorilactobacillus</taxon>
    </lineage>
</organism>
<dbReference type="Proteomes" id="UP000051015">
    <property type="component" value="Unassembled WGS sequence"/>
</dbReference>
<name>A0A0R2CWF9_9LACO</name>
<dbReference type="PATRIC" id="fig|1423725.3.peg.1211"/>
<evidence type="ECO:0000313" key="2">
    <source>
        <dbReference type="Proteomes" id="UP000051015"/>
    </source>
</evidence>
<sequence length="57" mass="6605">MVAKIGDISNWTTSKNQFIAYPINYKQVSLKKWQSDTQKRLVKSEQSKVPLDEDCTD</sequence>
<dbReference type="EMBL" id="AYZD01000017">
    <property type="protein sequence ID" value="KRM96104.1"/>
    <property type="molecule type" value="Genomic_DNA"/>
</dbReference>
<comment type="caution">
    <text evidence="1">The sequence shown here is derived from an EMBL/GenBank/DDBJ whole genome shotgun (WGS) entry which is preliminary data.</text>
</comment>
<proteinExistence type="predicted"/>
<protein>
    <submittedName>
        <fullName evidence="1">Uncharacterized protein</fullName>
    </submittedName>
</protein>
<dbReference type="AlphaFoldDB" id="A0A0R2CWF9"/>
<keyword evidence="2" id="KW-1185">Reference proteome</keyword>
<reference evidence="1 2" key="1">
    <citation type="journal article" date="2015" name="Genome Announc.">
        <title>Expanding the biotechnology potential of lactobacilli through comparative genomics of 213 strains and associated genera.</title>
        <authorList>
            <person name="Sun Z."/>
            <person name="Harris H.M."/>
            <person name="McCann A."/>
            <person name="Guo C."/>
            <person name="Argimon S."/>
            <person name="Zhang W."/>
            <person name="Yang X."/>
            <person name="Jeffery I.B."/>
            <person name="Cooney J.C."/>
            <person name="Kagawa T.F."/>
            <person name="Liu W."/>
            <person name="Song Y."/>
            <person name="Salvetti E."/>
            <person name="Wrobel A."/>
            <person name="Rasinkangas P."/>
            <person name="Parkhill J."/>
            <person name="Rea M.C."/>
            <person name="O'Sullivan O."/>
            <person name="Ritari J."/>
            <person name="Douillard F.P."/>
            <person name="Paul Ross R."/>
            <person name="Yang R."/>
            <person name="Briner A.E."/>
            <person name="Felis G.E."/>
            <person name="de Vos W.M."/>
            <person name="Barrangou R."/>
            <person name="Klaenhammer T.R."/>
            <person name="Caufield P.W."/>
            <person name="Cui Y."/>
            <person name="Zhang H."/>
            <person name="O'Toole P.W."/>
        </authorList>
    </citation>
    <scope>NUCLEOTIDE SEQUENCE [LARGE SCALE GENOMIC DNA]</scope>
    <source>
        <strain evidence="1 2">DSM 21051</strain>
    </source>
</reference>
<evidence type="ECO:0000313" key="1">
    <source>
        <dbReference type="EMBL" id="KRM96104.1"/>
    </source>
</evidence>
<gene>
    <name evidence="1" type="ORF">FC19_GL001176</name>
</gene>